<sequence length="137" mass="15195">MAEGGLPPELDLHLLECPICLERLQQPKSLPCLHSFCQDCLGTYITKGVSGKMASATSFPCPVCRRMIPPGNQAETKDKWAEQFPTNTVIDYLIQLKESSSVPLYCKTCHIKGNLNNPASFWCKAMNENLCDICKVS</sequence>
<dbReference type="SMART" id="SM00184">
    <property type="entry name" value="RING"/>
    <property type="match status" value="1"/>
</dbReference>
<dbReference type="OrthoDB" id="9992988at2759"/>
<evidence type="ECO:0000256" key="2">
    <source>
        <dbReference type="ARBA" id="ARBA00022771"/>
    </source>
</evidence>
<reference evidence="6 7" key="1">
    <citation type="journal article" date="2017" name="Nat. Ecol. Evol.">
        <title>Scallop genome provides insights into evolution of bilaterian karyotype and development.</title>
        <authorList>
            <person name="Wang S."/>
            <person name="Zhang J."/>
            <person name="Jiao W."/>
            <person name="Li J."/>
            <person name="Xun X."/>
            <person name="Sun Y."/>
            <person name="Guo X."/>
            <person name="Huan P."/>
            <person name="Dong B."/>
            <person name="Zhang L."/>
            <person name="Hu X."/>
            <person name="Sun X."/>
            <person name="Wang J."/>
            <person name="Zhao C."/>
            <person name="Wang Y."/>
            <person name="Wang D."/>
            <person name="Huang X."/>
            <person name="Wang R."/>
            <person name="Lv J."/>
            <person name="Li Y."/>
            <person name="Zhang Z."/>
            <person name="Liu B."/>
            <person name="Lu W."/>
            <person name="Hui Y."/>
            <person name="Liang J."/>
            <person name="Zhou Z."/>
            <person name="Hou R."/>
            <person name="Li X."/>
            <person name="Liu Y."/>
            <person name="Li H."/>
            <person name="Ning X."/>
            <person name="Lin Y."/>
            <person name="Zhao L."/>
            <person name="Xing Q."/>
            <person name="Dou J."/>
            <person name="Li Y."/>
            <person name="Mao J."/>
            <person name="Guo H."/>
            <person name="Dou H."/>
            <person name="Li T."/>
            <person name="Mu C."/>
            <person name="Jiang W."/>
            <person name="Fu Q."/>
            <person name="Fu X."/>
            <person name="Miao Y."/>
            <person name="Liu J."/>
            <person name="Yu Q."/>
            <person name="Li R."/>
            <person name="Liao H."/>
            <person name="Li X."/>
            <person name="Kong Y."/>
            <person name="Jiang Z."/>
            <person name="Chourrout D."/>
            <person name="Li R."/>
            <person name="Bao Z."/>
        </authorList>
    </citation>
    <scope>NUCLEOTIDE SEQUENCE [LARGE SCALE GENOMIC DNA]</scope>
    <source>
        <strain evidence="6 7">PY_sf001</strain>
    </source>
</reference>
<dbReference type="InterPro" id="IPR013083">
    <property type="entry name" value="Znf_RING/FYVE/PHD"/>
</dbReference>
<dbReference type="InterPro" id="IPR001841">
    <property type="entry name" value="Znf_RING"/>
</dbReference>
<keyword evidence="1" id="KW-0479">Metal-binding</keyword>
<evidence type="ECO:0000256" key="3">
    <source>
        <dbReference type="ARBA" id="ARBA00022833"/>
    </source>
</evidence>
<evidence type="ECO:0000259" key="5">
    <source>
        <dbReference type="PROSITE" id="PS50089"/>
    </source>
</evidence>
<dbReference type="AlphaFoldDB" id="A0A210PJ79"/>
<keyword evidence="2 4" id="KW-0863">Zinc-finger</keyword>
<dbReference type="Gene3D" id="3.30.40.10">
    <property type="entry name" value="Zinc/RING finger domain, C3HC4 (zinc finger)"/>
    <property type="match status" value="1"/>
</dbReference>
<protein>
    <submittedName>
        <fullName evidence="6">Tripartite motif-containing protein 2</fullName>
    </submittedName>
</protein>
<dbReference type="EMBL" id="NEDP02076580">
    <property type="protein sequence ID" value="OWF36533.1"/>
    <property type="molecule type" value="Genomic_DNA"/>
</dbReference>
<dbReference type="PANTHER" id="PTHR25462">
    <property type="entry name" value="BONUS, ISOFORM C-RELATED"/>
    <property type="match status" value="1"/>
</dbReference>
<dbReference type="InterPro" id="IPR018957">
    <property type="entry name" value="Znf_C3HC4_RING-type"/>
</dbReference>
<proteinExistence type="predicted"/>
<evidence type="ECO:0000313" key="7">
    <source>
        <dbReference type="Proteomes" id="UP000242188"/>
    </source>
</evidence>
<evidence type="ECO:0000256" key="1">
    <source>
        <dbReference type="ARBA" id="ARBA00022723"/>
    </source>
</evidence>
<feature type="domain" description="RING-type" evidence="5">
    <location>
        <begin position="17"/>
        <end position="65"/>
    </location>
</feature>
<dbReference type="PROSITE" id="PS00518">
    <property type="entry name" value="ZF_RING_1"/>
    <property type="match status" value="1"/>
</dbReference>
<comment type="caution">
    <text evidence="6">The sequence shown here is derived from an EMBL/GenBank/DDBJ whole genome shotgun (WGS) entry which is preliminary data.</text>
</comment>
<dbReference type="InterPro" id="IPR017907">
    <property type="entry name" value="Znf_RING_CS"/>
</dbReference>
<dbReference type="PANTHER" id="PTHR25462:SF296">
    <property type="entry name" value="MEIOTIC P26, ISOFORM F"/>
    <property type="match status" value="1"/>
</dbReference>
<organism evidence="6 7">
    <name type="scientific">Mizuhopecten yessoensis</name>
    <name type="common">Japanese scallop</name>
    <name type="synonym">Patinopecten yessoensis</name>
    <dbReference type="NCBI Taxonomy" id="6573"/>
    <lineage>
        <taxon>Eukaryota</taxon>
        <taxon>Metazoa</taxon>
        <taxon>Spiralia</taxon>
        <taxon>Lophotrochozoa</taxon>
        <taxon>Mollusca</taxon>
        <taxon>Bivalvia</taxon>
        <taxon>Autobranchia</taxon>
        <taxon>Pteriomorphia</taxon>
        <taxon>Pectinida</taxon>
        <taxon>Pectinoidea</taxon>
        <taxon>Pectinidae</taxon>
        <taxon>Mizuhopecten</taxon>
    </lineage>
</organism>
<keyword evidence="7" id="KW-1185">Reference proteome</keyword>
<keyword evidence="3" id="KW-0862">Zinc</keyword>
<evidence type="ECO:0000313" key="6">
    <source>
        <dbReference type="EMBL" id="OWF36533.1"/>
    </source>
</evidence>
<dbReference type="PROSITE" id="PS50089">
    <property type="entry name" value="ZF_RING_2"/>
    <property type="match status" value="1"/>
</dbReference>
<dbReference type="SUPFAM" id="SSF57850">
    <property type="entry name" value="RING/U-box"/>
    <property type="match status" value="1"/>
</dbReference>
<dbReference type="GO" id="GO:0008270">
    <property type="term" value="F:zinc ion binding"/>
    <property type="evidence" value="ECO:0007669"/>
    <property type="project" value="UniProtKB-KW"/>
</dbReference>
<dbReference type="Proteomes" id="UP000242188">
    <property type="component" value="Unassembled WGS sequence"/>
</dbReference>
<name>A0A210PJ79_MIZYE</name>
<dbReference type="InterPro" id="IPR047153">
    <property type="entry name" value="TRIM45/56/19-like"/>
</dbReference>
<dbReference type="Pfam" id="PF00097">
    <property type="entry name" value="zf-C3HC4"/>
    <property type="match status" value="1"/>
</dbReference>
<evidence type="ECO:0000256" key="4">
    <source>
        <dbReference type="PROSITE-ProRule" id="PRU00175"/>
    </source>
</evidence>
<gene>
    <name evidence="6" type="ORF">KP79_PYT03128</name>
</gene>
<accession>A0A210PJ79</accession>